<protein>
    <submittedName>
        <fullName evidence="2">Uncharacterized protein</fullName>
    </submittedName>
</protein>
<name>A0AA39HCZ8_9BILA</name>
<dbReference type="Proteomes" id="UP001175271">
    <property type="component" value="Unassembled WGS sequence"/>
</dbReference>
<keyword evidence="1" id="KW-0472">Membrane</keyword>
<dbReference type="EMBL" id="JAUCMV010000004">
    <property type="protein sequence ID" value="KAK0402237.1"/>
    <property type="molecule type" value="Genomic_DNA"/>
</dbReference>
<organism evidence="2 3">
    <name type="scientific">Steinernema hermaphroditum</name>
    <dbReference type="NCBI Taxonomy" id="289476"/>
    <lineage>
        <taxon>Eukaryota</taxon>
        <taxon>Metazoa</taxon>
        <taxon>Ecdysozoa</taxon>
        <taxon>Nematoda</taxon>
        <taxon>Chromadorea</taxon>
        <taxon>Rhabditida</taxon>
        <taxon>Tylenchina</taxon>
        <taxon>Panagrolaimomorpha</taxon>
        <taxon>Strongyloidoidea</taxon>
        <taxon>Steinernematidae</taxon>
        <taxon>Steinernema</taxon>
    </lineage>
</organism>
<gene>
    <name evidence="2" type="ORF">QR680_016220</name>
</gene>
<feature type="transmembrane region" description="Helical" evidence="1">
    <location>
        <begin position="20"/>
        <end position="50"/>
    </location>
</feature>
<keyword evidence="3" id="KW-1185">Reference proteome</keyword>
<dbReference type="AlphaFoldDB" id="A0AA39HCZ8"/>
<sequence length="98" mass="11158">MENGGYSSYDFRDEVIDTFTAVVILGALIVAISIVVAVMTIFVSIIRIVLKRRSRRSIIHEPRKRKVKEGKKFGLLAKKVQSQCRPLESPRIPTRNFV</sequence>
<proteinExistence type="predicted"/>
<comment type="caution">
    <text evidence="2">The sequence shown here is derived from an EMBL/GenBank/DDBJ whole genome shotgun (WGS) entry which is preliminary data.</text>
</comment>
<keyword evidence="1" id="KW-1133">Transmembrane helix</keyword>
<keyword evidence="1" id="KW-0812">Transmembrane</keyword>
<accession>A0AA39HCZ8</accession>
<evidence type="ECO:0000256" key="1">
    <source>
        <dbReference type="SAM" id="Phobius"/>
    </source>
</evidence>
<reference evidence="2" key="1">
    <citation type="submission" date="2023-06" db="EMBL/GenBank/DDBJ databases">
        <title>Genomic analysis of the entomopathogenic nematode Steinernema hermaphroditum.</title>
        <authorList>
            <person name="Schwarz E.M."/>
            <person name="Heppert J.K."/>
            <person name="Baniya A."/>
            <person name="Schwartz H.T."/>
            <person name="Tan C.-H."/>
            <person name="Antoshechkin I."/>
            <person name="Sternberg P.W."/>
            <person name="Goodrich-Blair H."/>
            <person name="Dillman A.R."/>
        </authorList>
    </citation>
    <scope>NUCLEOTIDE SEQUENCE</scope>
    <source>
        <strain evidence="2">PS9179</strain>
        <tissue evidence="2">Whole animal</tissue>
    </source>
</reference>
<evidence type="ECO:0000313" key="3">
    <source>
        <dbReference type="Proteomes" id="UP001175271"/>
    </source>
</evidence>
<evidence type="ECO:0000313" key="2">
    <source>
        <dbReference type="EMBL" id="KAK0402237.1"/>
    </source>
</evidence>